<evidence type="ECO:0000313" key="2">
    <source>
        <dbReference type="Proteomes" id="UP000789920"/>
    </source>
</evidence>
<gene>
    <name evidence="1" type="ORF">RPERSI_LOCUS8948</name>
</gene>
<comment type="caution">
    <text evidence="1">The sequence shown here is derived from an EMBL/GenBank/DDBJ whole genome shotgun (WGS) entry which is preliminary data.</text>
</comment>
<keyword evidence="2" id="KW-1185">Reference proteome</keyword>
<name>A0ACA9NZH2_9GLOM</name>
<organism evidence="1 2">
    <name type="scientific">Racocetra persica</name>
    <dbReference type="NCBI Taxonomy" id="160502"/>
    <lineage>
        <taxon>Eukaryota</taxon>
        <taxon>Fungi</taxon>
        <taxon>Fungi incertae sedis</taxon>
        <taxon>Mucoromycota</taxon>
        <taxon>Glomeromycotina</taxon>
        <taxon>Glomeromycetes</taxon>
        <taxon>Diversisporales</taxon>
        <taxon>Gigasporaceae</taxon>
        <taxon>Racocetra</taxon>
    </lineage>
</organism>
<accession>A0ACA9NZH2</accession>
<sequence length="76" mass="8400">MTKYNDHKARHDAITNALKAIKDSSNNSKTPSVKSIARDYGIAETTFRQAIENDDPLPPPGHTKVLTSHEEEQIVG</sequence>
<feature type="non-terminal residue" evidence="1">
    <location>
        <position position="76"/>
    </location>
</feature>
<proteinExistence type="predicted"/>
<protein>
    <submittedName>
        <fullName evidence="1">6087_t:CDS:1</fullName>
    </submittedName>
</protein>
<dbReference type="Proteomes" id="UP000789920">
    <property type="component" value="Unassembled WGS sequence"/>
</dbReference>
<reference evidence="1" key="1">
    <citation type="submission" date="2021-06" db="EMBL/GenBank/DDBJ databases">
        <authorList>
            <person name="Kallberg Y."/>
            <person name="Tangrot J."/>
            <person name="Rosling A."/>
        </authorList>
    </citation>
    <scope>NUCLEOTIDE SEQUENCE</scope>
    <source>
        <strain evidence="1">MA461A</strain>
    </source>
</reference>
<dbReference type="EMBL" id="CAJVQC010016541">
    <property type="protein sequence ID" value="CAG8677368.1"/>
    <property type="molecule type" value="Genomic_DNA"/>
</dbReference>
<evidence type="ECO:0000313" key="1">
    <source>
        <dbReference type="EMBL" id="CAG8677368.1"/>
    </source>
</evidence>